<feature type="modified residue" description="4-aspartylphosphate" evidence="1">
    <location>
        <position position="60"/>
    </location>
</feature>
<dbReference type="Pfam" id="PF08668">
    <property type="entry name" value="HDOD"/>
    <property type="match status" value="1"/>
</dbReference>
<dbReference type="PROSITE" id="PS50110">
    <property type="entry name" value="RESPONSE_REGULATORY"/>
    <property type="match status" value="1"/>
</dbReference>
<dbReference type="SUPFAM" id="SSF52172">
    <property type="entry name" value="CheY-like"/>
    <property type="match status" value="1"/>
</dbReference>
<dbReference type="PANTHER" id="PTHR33525">
    <property type="match status" value="1"/>
</dbReference>
<dbReference type="PANTHER" id="PTHR33525:SF5">
    <property type="entry name" value="TWO COMPONENT SIGNAL TRANSDUCTION SYSTEM RESPONSE REGULATOR"/>
    <property type="match status" value="1"/>
</dbReference>
<dbReference type="SUPFAM" id="SSF109604">
    <property type="entry name" value="HD-domain/PDEase-like"/>
    <property type="match status" value="1"/>
</dbReference>
<gene>
    <name evidence="4" type="ORF">AKJ31_18095</name>
</gene>
<dbReference type="InterPro" id="IPR011006">
    <property type="entry name" value="CheY-like_superfamily"/>
</dbReference>
<dbReference type="Gene3D" id="3.40.50.2300">
    <property type="match status" value="1"/>
</dbReference>
<dbReference type="InterPro" id="IPR013976">
    <property type="entry name" value="HDOD"/>
</dbReference>
<organism evidence="4 5">
    <name type="scientific">Vibrio hepatarius</name>
    <dbReference type="NCBI Taxonomy" id="171383"/>
    <lineage>
        <taxon>Bacteria</taxon>
        <taxon>Pseudomonadati</taxon>
        <taxon>Pseudomonadota</taxon>
        <taxon>Gammaproteobacteria</taxon>
        <taxon>Vibrionales</taxon>
        <taxon>Vibrionaceae</taxon>
        <taxon>Vibrio</taxon>
        <taxon>Vibrio oreintalis group</taxon>
    </lineage>
</organism>
<sequence length="383" mass="42990">MASSGFHVLYIDDDKFMLKAASRLLRRLRPEWSVTLIEEPISWLNYVTSHSISPDLVLCDLLMPGIRGDELLVQVRKQFPNSTRALITGDTTVEIDALSNNWTHFILPKPFTEKDFELVLTCAERLRTFPFSSLCREKLAGIESLPVMPSIVKQLERCIKDDQCGCAEFAQIVANEPPLVGQVLKAANSAYFGFETQTSSLNTAVSRLGMSVVSAFALAMLSRHCFKRLNNTEHERIVLHHRDLASVSVTIAKMLGWDSEQQEKLYLVCLLSAIGKLTLREMGYVPEVCKENPLALQHQYQDSDVISAYVLILWGYDLKVAEAVLELGRAKLGEDPTHWGICHIAKFANTFLEAQSEASLNDWHDSLPDKLVMLSKPLLSPVE</sequence>
<evidence type="ECO:0000313" key="4">
    <source>
        <dbReference type="EMBL" id="KOO06405.1"/>
    </source>
</evidence>
<dbReference type="PATRIC" id="fig|171383.3.peg.3698"/>
<dbReference type="GO" id="GO:0000160">
    <property type="term" value="P:phosphorelay signal transduction system"/>
    <property type="evidence" value="ECO:0007669"/>
    <property type="project" value="InterPro"/>
</dbReference>
<accession>A0A0M0HWF2</accession>
<comment type="caution">
    <text evidence="4">The sequence shown here is derived from an EMBL/GenBank/DDBJ whole genome shotgun (WGS) entry which is preliminary data.</text>
</comment>
<dbReference type="PIRSF" id="PIRSF036883">
    <property type="entry name" value="RR_HD-GYP_mod"/>
    <property type="match status" value="1"/>
</dbReference>
<reference evidence="5" key="1">
    <citation type="submission" date="2015-08" db="EMBL/GenBank/DDBJ databases">
        <title>Vibrio galatheae sp. nov., a novel member of the Vibrionaceae family isolated from the Solomon Islands.</title>
        <authorList>
            <person name="Giubergia S."/>
            <person name="Machado H."/>
            <person name="Mateiu R.V."/>
            <person name="Gram L."/>
        </authorList>
    </citation>
    <scope>NUCLEOTIDE SEQUENCE [LARGE SCALE GENOMIC DNA]</scope>
    <source>
        <strain evidence="5">DSM 19134</strain>
    </source>
</reference>
<dbReference type="STRING" id="171383.AKJ31_18095"/>
<dbReference type="Proteomes" id="UP000037530">
    <property type="component" value="Unassembled WGS sequence"/>
</dbReference>
<evidence type="ECO:0000259" key="2">
    <source>
        <dbReference type="PROSITE" id="PS50110"/>
    </source>
</evidence>
<protein>
    <submittedName>
        <fullName evidence="4">Response regulator</fullName>
    </submittedName>
</protein>
<dbReference type="InterPro" id="IPR014626">
    <property type="entry name" value="Sig_transdc_resp-reg_put"/>
</dbReference>
<dbReference type="SMART" id="SM00448">
    <property type="entry name" value="REC"/>
    <property type="match status" value="1"/>
</dbReference>
<dbReference type="OrthoDB" id="5755654at2"/>
<dbReference type="Pfam" id="PF00072">
    <property type="entry name" value="Response_reg"/>
    <property type="match status" value="1"/>
</dbReference>
<name>A0A0M0HWF2_9VIBR</name>
<dbReference type="InterPro" id="IPR001789">
    <property type="entry name" value="Sig_transdc_resp-reg_receiver"/>
</dbReference>
<feature type="domain" description="HDOD" evidence="3">
    <location>
        <begin position="145"/>
        <end position="330"/>
    </location>
</feature>
<dbReference type="Gene3D" id="1.10.3210.10">
    <property type="entry name" value="Hypothetical protein af1432"/>
    <property type="match status" value="1"/>
</dbReference>
<proteinExistence type="predicted"/>
<evidence type="ECO:0000259" key="3">
    <source>
        <dbReference type="PROSITE" id="PS51833"/>
    </source>
</evidence>
<dbReference type="AlphaFoldDB" id="A0A0M0HWF2"/>
<dbReference type="InterPro" id="IPR052340">
    <property type="entry name" value="RNase_Y/CdgJ"/>
</dbReference>
<dbReference type="RefSeq" id="WP_053410480.1">
    <property type="nucleotide sequence ID" value="NZ_DAIPHI010000091.1"/>
</dbReference>
<evidence type="ECO:0000313" key="5">
    <source>
        <dbReference type="Proteomes" id="UP000037530"/>
    </source>
</evidence>
<dbReference type="PROSITE" id="PS51833">
    <property type="entry name" value="HDOD"/>
    <property type="match status" value="1"/>
</dbReference>
<keyword evidence="5" id="KW-1185">Reference proteome</keyword>
<dbReference type="EMBL" id="LHPI01000019">
    <property type="protein sequence ID" value="KOO06405.1"/>
    <property type="molecule type" value="Genomic_DNA"/>
</dbReference>
<feature type="domain" description="Response regulatory" evidence="2">
    <location>
        <begin position="7"/>
        <end position="124"/>
    </location>
</feature>
<keyword evidence="1" id="KW-0597">Phosphoprotein</keyword>
<evidence type="ECO:0000256" key="1">
    <source>
        <dbReference type="PROSITE-ProRule" id="PRU00169"/>
    </source>
</evidence>